<name>A0A6I9W6T4_9HYME</name>
<feature type="region of interest" description="Disordered" evidence="1">
    <location>
        <begin position="1439"/>
        <end position="1575"/>
    </location>
</feature>
<accession>A0A6I9W6T4</accession>
<gene>
    <name evidence="4" type="primary">LOC105425325</name>
</gene>
<dbReference type="PROSITE" id="PS50106">
    <property type="entry name" value="PDZ"/>
    <property type="match status" value="3"/>
</dbReference>
<feature type="compositionally biased region" description="Polar residues" evidence="1">
    <location>
        <begin position="604"/>
        <end position="615"/>
    </location>
</feature>
<feature type="domain" description="PDZ" evidence="2">
    <location>
        <begin position="1735"/>
        <end position="1815"/>
    </location>
</feature>
<feature type="compositionally biased region" description="Polar residues" evidence="1">
    <location>
        <begin position="817"/>
        <end position="827"/>
    </location>
</feature>
<evidence type="ECO:0000313" key="4">
    <source>
        <dbReference type="RefSeq" id="XP_011634345.1"/>
    </source>
</evidence>
<feature type="compositionally biased region" description="Polar residues" evidence="1">
    <location>
        <begin position="262"/>
        <end position="273"/>
    </location>
</feature>
<evidence type="ECO:0000259" key="2">
    <source>
        <dbReference type="PROSITE" id="PS50106"/>
    </source>
</evidence>
<feature type="domain" description="PDZ" evidence="2">
    <location>
        <begin position="1193"/>
        <end position="1274"/>
    </location>
</feature>
<dbReference type="Gene3D" id="2.30.42.10">
    <property type="match status" value="3"/>
</dbReference>
<feature type="compositionally biased region" description="Basic and acidic residues" evidence="1">
    <location>
        <begin position="753"/>
        <end position="771"/>
    </location>
</feature>
<feature type="compositionally biased region" description="Polar residues" evidence="1">
    <location>
        <begin position="978"/>
        <end position="987"/>
    </location>
</feature>
<dbReference type="PANTHER" id="PTHR46900">
    <property type="entry name" value="TYROSINE-PROTEIN PHOSPHATASE NON-RECEPTOR TYPE 13"/>
    <property type="match status" value="1"/>
</dbReference>
<feature type="region of interest" description="Disordered" evidence="1">
    <location>
        <begin position="1157"/>
        <end position="1183"/>
    </location>
</feature>
<keyword evidence="3" id="KW-1185">Reference proteome</keyword>
<feature type="region of interest" description="Disordered" evidence="1">
    <location>
        <begin position="1596"/>
        <end position="1631"/>
    </location>
</feature>
<evidence type="ECO:0000313" key="3">
    <source>
        <dbReference type="Proteomes" id="UP000504615"/>
    </source>
</evidence>
<dbReference type="InterPro" id="IPR052074">
    <property type="entry name" value="NonRcpt_TyrProt_Phosphatase"/>
</dbReference>
<feature type="compositionally biased region" description="Basic and acidic residues" evidence="1">
    <location>
        <begin position="456"/>
        <end position="474"/>
    </location>
</feature>
<feature type="compositionally biased region" description="Basic and acidic residues" evidence="1">
    <location>
        <begin position="80"/>
        <end position="97"/>
    </location>
</feature>
<feature type="region of interest" description="Disordered" evidence="1">
    <location>
        <begin position="580"/>
        <end position="615"/>
    </location>
</feature>
<feature type="region of interest" description="Disordered" evidence="1">
    <location>
        <begin position="238"/>
        <end position="289"/>
    </location>
</feature>
<feature type="domain" description="PDZ" evidence="2">
    <location>
        <begin position="1315"/>
        <end position="1398"/>
    </location>
</feature>
<feature type="compositionally biased region" description="Basic and acidic residues" evidence="1">
    <location>
        <begin position="1596"/>
        <end position="1615"/>
    </location>
</feature>
<feature type="compositionally biased region" description="Basic and acidic residues" evidence="1">
    <location>
        <begin position="1072"/>
        <end position="1081"/>
    </location>
</feature>
<dbReference type="SUPFAM" id="SSF50156">
    <property type="entry name" value="PDZ domain-like"/>
    <property type="match status" value="3"/>
</dbReference>
<dbReference type="PANTHER" id="PTHR46900:SF4">
    <property type="entry name" value="FERM AND PDZ DOMAIN CONTAINING 2"/>
    <property type="match status" value="1"/>
</dbReference>
<feature type="compositionally biased region" description="Basic and acidic residues" evidence="1">
    <location>
        <begin position="409"/>
        <end position="448"/>
    </location>
</feature>
<protein>
    <submittedName>
        <fullName evidence="4">Uncharacterized protein LOC105425325</fullName>
    </submittedName>
</protein>
<dbReference type="GeneID" id="105425325"/>
<dbReference type="InterPro" id="IPR036034">
    <property type="entry name" value="PDZ_sf"/>
</dbReference>
<dbReference type="RefSeq" id="XP_011634345.1">
    <property type="nucleotide sequence ID" value="XM_011636043.2"/>
</dbReference>
<dbReference type="SMART" id="SM00228">
    <property type="entry name" value="PDZ"/>
    <property type="match status" value="3"/>
</dbReference>
<feature type="region of interest" description="Disordered" evidence="1">
    <location>
        <begin position="409"/>
        <end position="475"/>
    </location>
</feature>
<dbReference type="KEGG" id="pbar:105425325"/>
<dbReference type="CDD" id="cd00136">
    <property type="entry name" value="PDZ_canonical"/>
    <property type="match status" value="1"/>
</dbReference>
<feature type="region of interest" description="Disordered" evidence="1">
    <location>
        <begin position="963"/>
        <end position="991"/>
    </location>
</feature>
<feature type="region of interest" description="Disordered" evidence="1">
    <location>
        <begin position="1274"/>
        <end position="1300"/>
    </location>
</feature>
<sequence length="1821" mass="202966">MKNAHPIVSATAASSPVGPDSTGLGEPAEPIIRLKLQKPLHWEWELTTSADALPVIQLLDKDGRLLVETTGRTAQRARGSFKEGLRTHEQFPADESIRASSRSTEQTSSPSTSSTTSFVVTPFQGNRNIDGFSSKFGTCNFPPRKSRSDVNIKEKRSKKRHSSAGEKPTMKTKSLERNVEGTTAGFKRYSAGDYLRQQIMDDLRTCGMIGRTPEEIAKDRCKKVKAYLRSQSESQLGLVREEECNGNETKDTTKPNYEKSPGNANLKRNNTINSEEKNPKRENGENKKVKSYLRTRSTLIPMENVATENSNPDEGDRVIRKIKDDMNEEELTRIRTFLREKIQRRMNMEQAYSRPAIRSADVSEIVENIGIRKRYSDYSHEQNQKTYRTRKARSETSILRFDPEVFEREKLKSKRQSEKEKSMDCREFTEDSQPDRQLRNYRRSRSEALIEASEQPDNRARSQLKRESSSLEKRKVYRKTKSDITLGQMATAAAKDNGKEFANPVRHIKSQENVEKSWREYKDRKRSERLRREPEKEAPEEDFMAKPRWKDLQRDLCSSRNCKVCQNLRNCMNPFYERSEKPRKNEELPTKKEAVAKDSEEETSSTNGSRPSTSLQENYLLVEERNANECQSSINAKAQVKTRGNDISSVSALNINSPDFGYNSIPSKNAFKDYRELYARSNVKKSDTFKIVDGSEDLEVRANNFDSEINGIDGSDNEFGYLNGEVLLANKSNEDITKDYFKRVYELLKRRQEEMRKPVDESHEFPGHDDSSSSNYVEETQKKRYRRRRKDKSPQGEEVVTVPSTSNGGESWKAQRLSVNVESPQSSNRRRGCRPQLQPVVSGKRNRPAPPPPSQPISCKVNAKDRIDGYFDWPNKENTPGNAVNHQKDNHQTNQVQTAEELTMGSNLSRHNGKGLTGRRTQSSGNLCDPKGKLNSMGKILVPCSSAQRERYKFCGSLPNHLDDKDVLDDDQRDNNNISSDNVSGNFGTLPHKKRSLGVHFSDSGPTGTLDLVKHRSQDSLDENDPWRYQQSDLDLVRTRHGNFDSVKRNRSADTVLVDSGRRYGGRGVSSSEDRCHRNSDLDLVGTLPKRKQDARNSSGRSLQSNTSSSQPCIMNVTDADDDLLMKMMHKPDCELLKHRQQLGKCVDLKLSKLTSGEPQDQGYASERSPEDEHPPSLPGQVFPNVTLENTFRVTLQKSSRGLGLSVSGGGTAGPVRVKRLFPQQPAALSNKLQIGDILLAANGIKLTGLTNYEALEVLRTTPSTVELVVCRLPGEDSNVTPPGAPPPPPARREPPPPLRLLNPLPPLQIEPCGEFDIEMTKVGGSLGFTLRKADSSALGHYVRALVREPALSDGRIRPGDKIVAVDGAPLSPMSHEEAVQLLRQCGPTVKLRLYRDLAQTPVSALSPTEPDHPLRPPRTSLRQEAVDMLCDLAVRKLSPGTSSGSSSCKQQSPGASYNSPRRRRLATRTPTTEQETPESKSHNVQTTSSSVSLRTETTSDSDQCSVKTEITNSQANTPATDIIDPPALYIYDDGDNDDDESRPTSNNTAARPSFLDLSAPQGKPHFQFCSVDSDGEYPEDGNVILAEAERGRLAEPSYDDRSVTVLSSDERDNDLPSEPASMPPVLSSTSSTSTVAFSYKNPAYQSANPACGSAGSDPAGPKSKVAHSSDQDIPGKILGTDDPGGSKGLLKWKGVMFAPNDEVDHGTEHEETGKDTTDSVAPIEDLEQGSEVFMVELTRGWNSRLGFSLQPEGNRTVISVVHPDSVAAKDGRLRQGDVLLMVNEESVEHMSTADIIDLLRKIRGSIGITVMRRSKRDNIT</sequence>
<feature type="region of interest" description="Disordered" evidence="1">
    <location>
        <begin position="134"/>
        <end position="179"/>
    </location>
</feature>
<feature type="compositionally biased region" description="Polar residues" evidence="1">
    <location>
        <begin position="1483"/>
        <end position="1520"/>
    </location>
</feature>
<dbReference type="Pfam" id="PF00595">
    <property type="entry name" value="PDZ"/>
    <property type="match status" value="3"/>
</dbReference>
<feature type="compositionally biased region" description="Low complexity" evidence="1">
    <location>
        <begin position="100"/>
        <end position="117"/>
    </location>
</feature>
<feature type="compositionally biased region" description="Basic and acidic residues" evidence="1">
    <location>
        <begin position="274"/>
        <end position="288"/>
    </location>
</feature>
<feature type="compositionally biased region" description="Polar residues" evidence="1">
    <location>
        <begin position="1096"/>
        <end position="1113"/>
    </location>
</feature>
<feature type="region of interest" description="Disordered" evidence="1">
    <location>
        <begin position="1063"/>
        <end position="1115"/>
    </location>
</feature>
<proteinExistence type="predicted"/>
<feature type="region of interest" description="Disordered" evidence="1">
    <location>
        <begin position="1649"/>
        <end position="1685"/>
    </location>
</feature>
<feature type="compositionally biased region" description="Low complexity" evidence="1">
    <location>
        <begin position="1439"/>
        <end position="1455"/>
    </location>
</feature>
<dbReference type="InterPro" id="IPR001478">
    <property type="entry name" value="PDZ"/>
</dbReference>
<feature type="region of interest" description="Disordered" evidence="1">
    <location>
        <begin position="753"/>
        <end position="860"/>
    </location>
</feature>
<feature type="compositionally biased region" description="Basic and acidic residues" evidence="1">
    <location>
        <begin position="239"/>
        <end position="257"/>
    </location>
</feature>
<feature type="region of interest" description="Disordered" evidence="1">
    <location>
        <begin position="73"/>
        <end position="119"/>
    </location>
</feature>
<dbReference type="OrthoDB" id="165498at2759"/>
<feature type="region of interest" description="Disordered" evidence="1">
    <location>
        <begin position="513"/>
        <end position="543"/>
    </location>
</feature>
<reference evidence="4" key="1">
    <citation type="submission" date="2025-08" db="UniProtKB">
        <authorList>
            <consortium name="RefSeq"/>
        </authorList>
    </citation>
    <scope>IDENTIFICATION</scope>
</reference>
<feature type="region of interest" description="Disordered" evidence="1">
    <location>
        <begin position="1"/>
        <end position="25"/>
    </location>
</feature>
<dbReference type="Proteomes" id="UP000504615">
    <property type="component" value="Unplaced"/>
</dbReference>
<feature type="compositionally biased region" description="Basic and acidic residues" evidence="1">
    <location>
        <begin position="580"/>
        <end position="598"/>
    </location>
</feature>
<feature type="compositionally biased region" description="Pro residues" evidence="1">
    <location>
        <begin position="1283"/>
        <end position="1300"/>
    </location>
</feature>
<organism evidence="3 4">
    <name type="scientific">Pogonomyrmex barbatus</name>
    <name type="common">red harvester ant</name>
    <dbReference type="NCBI Taxonomy" id="144034"/>
    <lineage>
        <taxon>Eukaryota</taxon>
        <taxon>Metazoa</taxon>
        <taxon>Ecdysozoa</taxon>
        <taxon>Arthropoda</taxon>
        <taxon>Hexapoda</taxon>
        <taxon>Insecta</taxon>
        <taxon>Pterygota</taxon>
        <taxon>Neoptera</taxon>
        <taxon>Endopterygota</taxon>
        <taxon>Hymenoptera</taxon>
        <taxon>Apocrita</taxon>
        <taxon>Aculeata</taxon>
        <taxon>Formicoidea</taxon>
        <taxon>Formicidae</taxon>
        <taxon>Myrmicinae</taxon>
        <taxon>Pogonomyrmex</taxon>
    </lineage>
</organism>
<feature type="region of interest" description="Disordered" evidence="1">
    <location>
        <begin position="906"/>
        <end position="931"/>
    </location>
</feature>
<evidence type="ECO:0000256" key="1">
    <source>
        <dbReference type="SAM" id="MobiDB-lite"/>
    </source>
</evidence>